<dbReference type="RefSeq" id="WP_083051596.1">
    <property type="nucleotide sequence ID" value="NZ_MWQY01000015.1"/>
</dbReference>
<dbReference type="GO" id="GO:0042597">
    <property type="term" value="C:periplasmic space"/>
    <property type="evidence" value="ECO:0007669"/>
    <property type="project" value="UniProtKB-SubCell"/>
</dbReference>
<dbReference type="AlphaFoldDB" id="A0A1Y1RWQ6"/>
<evidence type="ECO:0000256" key="2">
    <source>
        <dbReference type="ARBA" id="ARBA00008520"/>
    </source>
</evidence>
<sequence>MYRTVVKRMMVVMVVVFLMITPLLAGGQGDKAEGGPTKLTLWTSNAIHGEFYMDAANRWNSEYPDQQIELEVVTTPNVEMHNQLTLAFQAGVGAPDIVDININFFSNFLKGDIQLVPLNDVVDPVRDSFVESRFDIYSKDGKVYGLPLHVGATVVYYNMEMMDKAGVDVEAIKTWDDFEAAGRKVRDTLGIPMTIIETADQRPFWPMIVQRGGDYLGPDGSVTLDSKINIEVLERLHSWMFEQKIAVGAPGGKTWAEEFFPFMNNGGFAALIMPTWYMSRFLEFMPDIAGKIAVRPMPVWEEGDARSCGIGGTGSSVTTQSKHIELAKKFNAYAKLTVESNKKLWEIMRFDPPRWDGVWDSPELLKPDPYFYNEPIFEMLIELAEADQIPSPNSGELLADAQTVVRNSVSYWVFEDQSRTPEEALREAAAELRRK</sequence>
<comment type="subcellular location">
    <subcellularLocation>
        <location evidence="1">Periplasm</location>
    </subcellularLocation>
</comment>
<keyword evidence="9" id="KW-1185">Reference proteome</keyword>
<evidence type="ECO:0000313" key="9">
    <source>
        <dbReference type="Proteomes" id="UP000192343"/>
    </source>
</evidence>
<evidence type="ECO:0000256" key="3">
    <source>
        <dbReference type="ARBA" id="ARBA00022475"/>
    </source>
</evidence>
<evidence type="ECO:0008006" key="10">
    <source>
        <dbReference type="Google" id="ProtNLM"/>
    </source>
</evidence>
<dbReference type="PANTHER" id="PTHR43649">
    <property type="entry name" value="ARABINOSE-BINDING PROTEIN-RELATED"/>
    <property type="match status" value="1"/>
</dbReference>
<keyword evidence="7" id="KW-0449">Lipoprotein</keyword>
<dbReference type="InterPro" id="IPR050490">
    <property type="entry name" value="Bact_solute-bd_prot1"/>
</dbReference>
<dbReference type="Pfam" id="PF01547">
    <property type="entry name" value="SBP_bac_1"/>
    <property type="match status" value="1"/>
</dbReference>
<proteinExistence type="inferred from homology"/>
<organism evidence="8 9">
    <name type="scientific">Marispirochaeta aestuarii</name>
    <dbReference type="NCBI Taxonomy" id="1963862"/>
    <lineage>
        <taxon>Bacteria</taxon>
        <taxon>Pseudomonadati</taxon>
        <taxon>Spirochaetota</taxon>
        <taxon>Spirochaetia</taxon>
        <taxon>Spirochaetales</taxon>
        <taxon>Spirochaetaceae</taxon>
        <taxon>Marispirochaeta</taxon>
    </lineage>
</organism>
<keyword evidence="6" id="KW-0564">Palmitate</keyword>
<protein>
    <recommendedName>
        <fullName evidence="10">Arabinose-binding protein</fullName>
    </recommendedName>
</protein>
<dbReference type="Proteomes" id="UP000192343">
    <property type="component" value="Unassembled WGS sequence"/>
</dbReference>
<comment type="similarity">
    <text evidence="2">Belongs to the bacterial solute-binding protein 1 family.</text>
</comment>
<evidence type="ECO:0000256" key="4">
    <source>
        <dbReference type="ARBA" id="ARBA00022729"/>
    </source>
</evidence>
<evidence type="ECO:0000256" key="1">
    <source>
        <dbReference type="ARBA" id="ARBA00004418"/>
    </source>
</evidence>
<dbReference type="OrthoDB" id="9764112at2"/>
<accession>A0A1Y1RWQ6</accession>
<keyword evidence="5" id="KW-0472">Membrane</keyword>
<reference evidence="8 9" key="1">
    <citation type="submission" date="2017-03" db="EMBL/GenBank/DDBJ databases">
        <title>Draft Genome sequence of Marispirochaeta sp. strain JC444.</title>
        <authorList>
            <person name="Shivani Y."/>
            <person name="Subhash Y."/>
            <person name="Sasikala C."/>
            <person name="Ramana C."/>
        </authorList>
    </citation>
    <scope>NUCLEOTIDE SEQUENCE [LARGE SCALE GENOMIC DNA]</scope>
    <source>
        <strain evidence="8 9">JC444</strain>
    </source>
</reference>
<name>A0A1Y1RWQ6_9SPIO</name>
<keyword evidence="4" id="KW-0732">Signal</keyword>
<gene>
    <name evidence="8" type="ORF">B4O97_13520</name>
</gene>
<dbReference type="Gene3D" id="3.40.190.10">
    <property type="entry name" value="Periplasmic binding protein-like II"/>
    <property type="match status" value="1"/>
</dbReference>
<dbReference type="STRING" id="1963862.B4O97_13520"/>
<evidence type="ECO:0000256" key="5">
    <source>
        <dbReference type="ARBA" id="ARBA00023136"/>
    </source>
</evidence>
<dbReference type="PANTHER" id="PTHR43649:SF33">
    <property type="entry name" value="POLYGALACTURONAN_RHAMNOGALACTURONAN-BINDING PROTEIN YTCQ"/>
    <property type="match status" value="1"/>
</dbReference>
<dbReference type="SUPFAM" id="SSF53850">
    <property type="entry name" value="Periplasmic binding protein-like II"/>
    <property type="match status" value="1"/>
</dbReference>
<dbReference type="InterPro" id="IPR006059">
    <property type="entry name" value="SBP"/>
</dbReference>
<dbReference type="EMBL" id="MWQY01000015">
    <property type="protein sequence ID" value="ORC34098.1"/>
    <property type="molecule type" value="Genomic_DNA"/>
</dbReference>
<evidence type="ECO:0000256" key="7">
    <source>
        <dbReference type="ARBA" id="ARBA00023288"/>
    </source>
</evidence>
<evidence type="ECO:0000313" key="8">
    <source>
        <dbReference type="EMBL" id="ORC34098.1"/>
    </source>
</evidence>
<evidence type="ECO:0000256" key="6">
    <source>
        <dbReference type="ARBA" id="ARBA00023139"/>
    </source>
</evidence>
<keyword evidence="3" id="KW-1003">Cell membrane</keyword>
<comment type="caution">
    <text evidence="8">The sequence shown here is derived from an EMBL/GenBank/DDBJ whole genome shotgun (WGS) entry which is preliminary data.</text>
</comment>